<dbReference type="InterPro" id="IPR005546">
    <property type="entry name" value="Autotransporte_beta"/>
</dbReference>
<dbReference type="Gene3D" id="3.60.20.30">
    <property type="entry name" value="(Glycosyl)asparaginase"/>
    <property type="match status" value="1"/>
</dbReference>
<dbReference type="STRING" id="1245745.A0A0A2W5J0"/>
<dbReference type="Pfam" id="PF08352">
    <property type="entry name" value="oligo_HPY"/>
    <property type="match status" value="2"/>
</dbReference>
<dbReference type="Gene3D" id="2.40.128.130">
    <property type="entry name" value="Autotransporter beta-domain"/>
    <property type="match status" value="1"/>
</dbReference>
<organism evidence="26 27">
    <name type="scientific">Beauveria bassiana D1-5</name>
    <dbReference type="NCBI Taxonomy" id="1245745"/>
    <lineage>
        <taxon>Eukaryota</taxon>
        <taxon>Fungi</taxon>
        <taxon>Dikarya</taxon>
        <taxon>Ascomycota</taxon>
        <taxon>Pezizomycotina</taxon>
        <taxon>Sordariomycetes</taxon>
        <taxon>Hypocreomycetidae</taxon>
        <taxon>Hypocreales</taxon>
        <taxon>Cordycipitaceae</taxon>
        <taxon>Beauveria</taxon>
    </lineage>
</organism>
<dbReference type="NCBIfam" id="NF007613">
    <property type="entry name" value="PRK10261.1"/>
    <property type="match status" value="1"/>
</dbReference>
<name>A0A0A2W5J0_BEABA</name>
<dbReference type="InterPro" id="IPR050319">
    <property type="entry name" value="ABC_transp_ATP-bind"/>
</dbReference>
<evidence type="ECO:0000256" key="23">
    <source>
        <dbReference type="PIRSR" id="PIRSR600246-3"/>
    </source>
</evidence>
<dbReference type="NCBIfam" id="NF008453">
    <property type="entry name" value="PRK11308.1"/>
    <property type="match status" value="2"/>
</dbReference>
<dbReference type="CDD" id="cd03257">
    <property type="entry name" value="ABC_NikE_OppD_transporters"/>
    <property type="match status" value="2"/>
</dbReference>
<protein>
    <recommendedName>
        <fullName evidence="19">Glutathione import ATP-binding protein GsiA</fullName>
        <ecNumber evidence="4">3.4.19.5</ecNumber>
        <ecNumber evidence="18">7.4.2.10</ecNumber>
    </recommendedName>
</protein>
<keyword evidence="5" id="KW-0813">Transport</keyword>
<evidence type="ECO:0000256" key="2">
    <source>
        <dbReference type="ARBA" id="ARBA00004533"/>
    </source>
</evidence>
<feature type="binding site" evidence="22">
    <location>
        <begin position="885"/>
        <end position="888"/>
    </location>
    <ligand>
        <name>substrate</name>
    </ligand>
</feature>
<dbReference type="Pfam" id="PF01112">
    <property type="entry name" value="Asparaginase_2"/>
    <property type="match status" value="1"/>
</dbReference>
<evidence type="ECO:0000256" key="6">
    <source>
        <dbReference type="ARBA" id="ARBA00022475"/>
    </source>
</evidence>
<comment type="catalytic activity">
    <reaction evidence="20">
        <text>glutathione(out) + ATP + H2O = glutathione(in) + ADP + phosphate + H(+)</text>
        <dbReference type="Rhea" id="RHEA:29791"/>
        <dbReference type="ChEBI" id="CHEBI:15377"/>
        <dbReference type="ChEBI" id="CHEBI:15378"/>
        <dbReference type="ChEBI" id="CHEBI:30616"/>
        <dbReference type="ChEBI" id="CHEBI:43474"/>
        <dbReference type="ChEBI" id="CHEBI:57925"/>
        <dbReference type="ChEBI" id="CHEBI:456216"/>
        <dbReference type="EC" id="7.4.2.10"/>
    </reaction>
</comment>
<dbReference type="GO" id="GO:0008798">
    <property type="term" value="F:beta-aspartyl-peptidase activity"/>
    <property type="evidence" value="ECO:0007669"/>
    <property type="project" value="UniProtKB-EC"/>
</dbReference>
<feature type="domain" description="ABC transporter" evidence="24">
    <location>
        <begin position="1266"/>
        <end position="1516"/>
    </location>
</feature>
<evidence type="ECO:0000259" key="24">
    <source>
        <dbReference type="PROSITE" id="PS50893"/>
    </source>
</evidence>
<keyword evidence="14" id="KW-1278">Translocase</keyword>
<dbReference type="FunFam" id="3.40.50.300:FF:000016">
    <property type="entry name" value="Oligopeptide ABC transporter ATP-binding component"/>
    <property type="match status" value="2"/>
</dbReference>
<dbReference type="InterPro" id="IPR003593">
    <property type="entry name" value="AAA+_ATPase"/>
</dbReference>
<dbReference type="InterPro" id="IPR001087">
    <property type="entry name" value="GDSL"/>
</dbReference>
<proteinExistence type="inferred from homology"/>
<dbReference type="Pfam" id="PF03797">
    <property type="entry name" value="Autotransporter"/>
    <property type="match status" value="1"/>
</dbReference>
<evidence type="ECO:0000256" key="12">
    <source>
        <dbReference type="ARBA" id="ARBA00022813"/>
    </source>
</evidence>
<sequence length="1575" mass="168805">MHSNSVSWPSRLSDTGNNGRWTWNNSQNKLYDEQLAEHYGLALTPSREGGSNYAAGGATSVPTLNPADNTQNQVQRYLSQTGGRADGNGLYIHWIGGNDLAAAATQPALAQGIAANSATNAAAQVGALLDAGAGLVVVPNVPNIGATPTLMELVLSTGLGAAATPAIQAAYTSLDAAQTPDLASRQQAIHQALRAAASVVSPDPLIQQGVAAQLIAAYDQAVQQAALLTTFYNSAEDQALLQHGGNIARADINGVFQEILANPQAFGLTNTAGMACPAGVAATDCTSSTPGFNAAQAYLFADHFHPSPQVHSIIAQYIESIIVAPVQVTSLNQGTQAMVRGSRATLDSRYQQLRQGNNAAGSLGVFGGYSGGYQRYSGTGETGAGKGNTNNLTLGLDYQLNEKVVLGGLLAGSLDNQRPDHSYRYDTRGFQAALFGQLRAGQAWLNGDVHYLSADFTNIQRDITLGQLTRTEKGDTDGKLYGARFTAGYDIPVTSWLTTGPVLQYAWDYSHVNGYSENGSSSTAMRFGDQNGHSQIGSAGWRVDTKLGAINPWAQASYRHQFGDDSYRASGGLKSTALTFSRSGAELDKNWVDIAVGADMPLSDTVSAFAAVAQTAGLSDGNQTSYNTGGKSLTRGKTPDEKTLPDITFYRQCRMTKAVIAIHGGAGALTRAHLTPEKELQFISALSGIVEVGQQILERGGSALDAVTEAVRLLEECPLFNAGIGSVFTREGKHELDACVMDGNSLDAGAVAGVSHIRNPILAARLVLENSPHVLMIGEGAERFAALHGLEPVDETLFSTEERYQQLLRARESQQMRLDHDGAEPIDADKKFGTVGAVALDKRGNLAAATSTGGMTNKLPGRVGDSPLVGAGCYANNANVAVSCTGTGEVFIRTLAAYDIAALMEYAGLSLQQAVDRVVMEKLPALGGSGGMIAIDNQGNVALPFNSEGMYRGFGFVGDAPNVLAVSDLNIRFRQQQQVTDAVRHLSLTLNRGETLAIVGESGSGKSVTAMALMRLLEQGGGQVSCDKLLLRRRNNEVLNLPELSHAQMRRVRGADVAMIFQEPMTSLNPVFTVGEQIAESIRLHQKLDGRAALAEAKRMLERVRIPEAQAILNRYPHQLSGGMRQRVMIAMALSCRPAVLIADEPTTALDVTIQAQILQLIRVLQDEMQMGVIFITHDMGVVADIADRVLVMYRGEAVETGTVEQVFQNPQHAYTQALLAAVPRLGAMNGSDLPRKFPLIVPGQSTQQEPETEQDTIPQGAKPVLEVRDLVTRFPLRSGIFNRVTRQVHAVEKVSFDLLPGETLALVGESGCGKSTTGRSLLRLVETQGGTITFNGQRIDNLPNGELQHVRKDIQFIFQDPYASLDPRQTVGYSIMEPLLVHQAMSKEQAQQRVAWLLERVGLQPEHAWRYPHEFSGGQRQRVCIARALALNPKVVIADESVSALDVSIRAQIVNLLLDLQREFGIAFLFISHDMAVVERISHRVAVMYLGQIVEIGPRRAVFENPQHPYTRKLMAAVPVADPTRKGRKPVLVSDEIPSATRSLGDEPHVAPLVAVGPGHFVARHSIGSSENRL</sequence>
<dbReference type="InterPro" id="IPR029055">
    <property type="entry name" value="Ntn_hydrolases_N"/>
</dbReference>
<keyword evidence="9" id="KW-0677">Repeat</keyword>
<comment type="function">
    <text evidence="16">Part of the ABC transporter complex GsiABCD involved in glutathione import. Responsible for energy coupling to the transport system.</text>
</comment>
<evidence type="ECO:0000256" key="15">
    <source>
        <dbReference type="ARBA" id="ARBA00023136"/>
    </source>
</evidence>
<dbReference type="SUPFAM" id="SSF52266">
    <property type="entry name" value="SGNH hydrolase"/>
    <property type="match status" value="1"/>
</dbReference>
<keyword evidence="6" id="KW-1003">Cell membrane</keyword>
<comment type="subunit">
    <text evidence="3">The complex is composed of two ATP-binding proteins (GsiA), two transmembrane proteins (GsiC and GsiD) and a solute-binding protein (GsiB).</text>
</comment>
<evidence type="ECO:0000256" key="22">
    <source>
        <dbReference type="PIRSR" id="PIRSR600246-2"/>
    </source>
</evidence>
<evidence type="ECO:0000256" key="21">
    <source>
        <dbReference type="PIRSR" id="PIRSR600246-1"/>
    </source>
</evidence>
<dbReference type="EC" id="7.4.2.10" evidence="18"/>
<evidence type="ECO:0000256" key="18">
    <source>
        <dbReference type="ARBA" id="ARBA00039050"/>
    </source>
</evidence>
<dbReference type="GO" id="GO:0015833">
    <property type="term" value="P:peptide transport"/>
    <property type="evidence" value="ECO:0007669"/>
    <property type="project" value="InterPro"/>
</dbReference>
<comment type="subcellular location">
    <subcellularLocation>
        <location evidence="2">Cell inner membrane</location>
    </subcellularLocation>
</comment>
<gene>
    <name evidence="26" type="ORF">BBAD15_g98</name>
</gene>
<dbReference type="SUPFAM" id="SSF52540">
    <property type="entry name" value="P-loop containing nucleoside triphosphate hydrolases"/>
    <property type="match status" value="2"/>
</dbReference>
<dbReference type="GO" id="GO:0005524">
    <property type="term" value="F:ATP binding"/>
    <property type="evidence" value="ECO:0007669"/>
    <property type="project" value="UniProtKB-KW"/>
</dbReference>
<evidence type="ECO:0000256" key="14">
    <source>
        <dbReference type="ARBA" id="ARBA00022967"/>
    </source>
</evidence>
<evidence type="ECO:0000256" key="13">
    <source>
        <dbReference type="ARBA" id="ARBA00022840"/>
    </source>
</evidence>
<evidence type="ECO:0000313" key="27">
    <source>
        <dbReference type="Proteomes" id="UP000030106"/>
    </source>
</evidence>
<dbReference type="Gene3D" id="3.40.50.300">
    <property type="entry name" value="P-loop containing nucleotide triphosphate hydrolases"/>
    <property type="match status" value="2"/>
</dbReference>
<evidence type="ECO:0000256" key="20">
    <source>
        <dbReference type="ARBA" id="ARBA00047640"/>
    </source>
</evidence>
<dbReference type="Proteomes" id="UP000030106">
    <property type="component" value="Unassembled WGS sequence"/>
</dbReference>
<evidence type="ECO:0000256" key="8">
    <source>
        <dbReference type="ARBA" id="ARBA00022670"/>
    </source>
</evidence>
<feature type="binding site" evidence="22">
    <location>
        <begin position="862"/>
        <end position="865"/>
    </location>
    <ligand>
        <name>substrate</name>
    </ligand>
</feature>
<keyword evidence="10" id="KW-0547">Nucleotide-binding</keyword>
<dbReference type="InterPro" id="IPR036709">
    <property type="entry name" value="Autotransporte_beta_dom_sf"/>
</dbReference>
<reference evidence="26 27" key="1">
    <citation type="submission" date="2012-10" db="EMBL/GenBank/DDBJ databases">
        <title>Genome sequencing and analysis of entomopathogenic fungi Beauveria bassiana D1-5.</title>
        <authorList>
            <person name="Li Q."/>
            <person name="Wang L."/>
            <person name="Zhang Z."/>
            <person name="Wang Q."/>
            <person name="Ren J."/>
            <person name="Wang M."/>
            <person name="Xu W."/>
            <person name="Wang J."/>
            <person name="Lu Y."/>
            <person name="Du Q."/>
            <person name="Sun Z."/>
        </authorList>
    </citation>
    <scope>NUCLEOTIDE SEQUENCE [LARGE SCALE GENOMIC DNA]</scope>
    <source>
        <strain evidence="26 27">D1-5</strain>
    </source>
</reference>
<evidence type="ECO:0000256" key="9">
    <source>
        <dbReference type="ARBA" id="ARBA00022737"/>
    </source>
</evidence>
<dbReference type="CDD" id="cd04701">
    <property type="entry name" value="Asparaginase_2"/>
    <property type="match status" value="1"/>
</dbReference>
<dbReference type="EMBL" id="ANFO01000010">
    <property type="protein sequence ID" value="KGQ13962.1"/>
    <property type="molecule type" value="Genomic_DNA"/>
</dbReference>
<dbReference type="EC" id="3.4.19.5" evidence="4"/>
<keyword evidence="13 26" id="KW-0067">ATP-binding</keyword>
<feature type="domain" description="ABC transporter" evidence="24">
    <location>
        <begin position="966"/>
        <end position="1220"/>
    </location>
</feature>
<dbReference type="NCBIfam" id="NF007739">
    <property type="entry name" value="PRK10419.1"/>
    <property type="match status" value="2"/>
</dbReference>
<dbReference type="InterPro" id="IPR017871">
    <property type="entry name" value="ABC_transporter-like_CS"/>
</dbReference>
<accession>A0A0A2W5J0</accession>
<dbReference type="Gene3D" id="3.40.50.1110">
    <property type="entry name" value="SGNH hydrolase"/>
    <property type="match status" value="1"/>
</dbReference>
<evidence type="ECO:0000256" key="3">
    <source>
        <dbReference type="ARBA" id="ARBA00011469"/>
    </source>
</evidence>
<evidence type="ECO:0000256" key="11">
    <source>
        <dbReference type="ARBA" id="ARBA00022801"/>
    </source>
</evidence>
<dbReference type="PROSITE" id="PS50893">
    <property type="entry name" value="ABC_TRANSPORTER_2"/>
    <property type="match status" value="2"/>
</dbReference>
<dbReference type="SUPFAM" id="SSF56235">
    <property type="entry name" value="N-terminal nucleophile aminohydrolases (Ntn hydrolases)"/>
    <property type="match status" value="1"/>
</dbReference>
<dbReference type="SUPFAM" id="SSF103515">
    <property type="entry name" value="Autotransporter"/>
    <property type="match status" value="1"/>
</dbReference>
<keyword evidence="7" id="KW-0997">Cell inner membrane</keyword>
<evidence type="ECO:0000259" key="25">
    <source>
        <dbReference type="PROSITE" id="PS51208"/>
    </source>
</evidence>
<keyword evidence="12" id="KW-0068">Autocatalytic cleavage</keyword>
<comment type="caution">
    <text evidence="26">The sequence shown here is derived from an EMBL/GenBank/DDBJ whole genome shotgun (WGS) entry which is preliminary data.</text>
</comment>
<evidence type="ECO:0000313" key="26">
    <source>
        <dbReference type="EMBL" id="KGQ13962.1"/>
    </source>
</evidence>
<dbReference type="HOGENOM" id="CLU_245337_0_0_1"/>
<dbReference type="Pfam" id="PF00657">
    <property type="entry name" value="Lipase_GDSL"/>
    <property type="match status" value="1"/>
</dbReference>
<dbReference type="InterPro" id="IPR036514">
    <property type="entry name" value="SGNH_hydro_sf"/>
</dbReference>
<evidence type="ECO:0000256" key="7">
    <source>
        <dbReference type="ARBA" id="ARBA00022519"/>
    </source>
</evidence>
<feature type="site" description="Cleavage; by autolysis" evidence="23">
    <location>
        <begin position="833"/>
        <end position="834"/>
    </location>
</feature>
<comment type="similarity">
    <text evidence="17">Belongs to the ABC transporter superfamily. Glutathione importer (TC 3.A.1.5.11) family.</text>
</comment>
<dbReference type="InterPro" id="IPR003439">
    <property type="entry name" value="ABC_transporter-like_ATP-bd"/>
</dbReference>
<dbReference type="GO" id="GO:0055085">
    <property type="term" value="P:transmembrane transport"/>
    <property type="evidence" value="ECO:0007669"/>
    <property type="project" value="UniProtKB-ARBA"/>
</dbReference>
<keyword evidence="8" id="KW-0645">Protease</keyword>
<keyword evidence="11" id="KW-0378">Hydrolase</keyword>
<dbReference type="Pfam" id="PF00005">
    <property type="entry name" value="ABC_tran"/>
    <property type="match status" value="2"/>
</dbReference>
<dbReference type="FunFam" id="3.60.20.30:FF:000001">
    <property type="entry name" value="Isoaspartyl peptidase/L-asparaginase"/>
    <property type="match status" value="1"/>
</dbReference>
<evidence type="ECO:0000256" key="17">
    <source>
        <dbReference type="ARBA" id="ARBA00038416"/>
    </source>
</evidence>
<dbReference type="InterPro" id="IPR013563">
    <property type="entry name" value="Oligopep_ABC_C"/>
</dbReference>
<evidence type="ECO:0000256" key="4">
    <source>
        <dbReference type="ARBA" id="ARBA00012879"/>
    </source>
</evidence>
<dbReference type="PROSITE" id="PS00211">
    <property type="entry name" value="ABC_TRANSPORTER_1"/>
    <property type="match status" value="2"/>
</dbReference>
<dbReference type="PROSITE" id="PS51208">
    <property type="entry name" value="AUTOTRANSPORTER"/>
    <property type="match status" value="1"/>
</dbReference>
<dbReference type="PANTHER" id="PTHR43776:SF15">
    <property type="entry name" value="GLUTATHIONE IMPORT ATP-BINDING PROTEIN GSIA"/>
    <property type="match status" value="1"/>
</dbReference>
<feature type="domain" description="Autotransporter" evidence="25">
    <location>
        <begin position="358"/>
        <end position="634"/>
    </location>
</feature>
<evidence type="ECO:0000256" key="19">
    <source>
        <dbReference type="ARBA" id="ARBA00041187"/>
    </source>
</evidence>
<evidence type="ECO:0000256" key="1">
    <source>
        <dbReference type="ARBA" id="ARBA00000306"/>
    </source>
</evidence>
<dbReference type="GO" id="GO:0005886">
    <property type="term" value="C:plasma membrane"/>
    <property type="evidence" value="ECO:0007669"/>
    <property type="project" value="UniProtKB-SubCell"/>
</dbReference>
<dbReference type="GO" id="GO:0006508">
    <property type="term" value="P:proteolysis"/>
    <property type="evidence" value="ECO:0007669"/>
    <property type="project" value="UniProtKB-KW"/>
</dbReference>
<dbReference type="SMART" id="SM00382">
    <property type="entry name" value="AAA"/>
    <property type="match status" value="2"/>
</dbReference>
<evidence type="ECO:0000256" key="16">
    <source>
        <dbReference type="ARBA" id="ARBA00037530"/>
    </source>
</evidence>
<keyword evidence="15" id="KW-0472">Membrane</keyword>
<evidence type="ECO:0000256" key="5">
    <source>
        <dbReference type="ARBA" id="ARBA00022448"/>
    </source>
</evidence>
<comment type="catalytic activity">
    <reaction evidence="1">
        <text>Cleavage of a beta-linked Asp residue from the N-terminus of a polypeptide.</text>
        <dbReference type="EC" id="3.4.19.5"/>
    </reaction>
</comment>
<dbReference type="GO" id="GO:0016887">
    <property type="term" value="F:ATP hydrolysis activity"/>
    <property type="evidence" value="ECO:0007669"/>
    <property type="project" value="InterPro"/>
</dbReference>
<dbReference type="PANTHER" id="PTHR43776">
    <property type="entry name" value="TRANSPORT ATP-BINDING PROTEIN"/>
    <property type="match status" value="1"/>
</dbReference>
<dbReference type="SMART" id="SM00869">
    <property type="entry name" value="Autotransporter"/>
    <property type="match status" value="1"/>
</dbReference>
<feature type="active site" description="Nucleophile" evidence="21">
    <location>
        <position position="834"/>
    </location>
</feature>
<dbReference type="InterPro" id="IPR000246">
    <property type="entry name" value="Peptidase_T2"/>
</dbReference>
<evidence type="ECO:0000256" key="10">
    <source>
        <dbReference type="ARBA" id="ARBA00022741"/>
    </source>
</evidence>
<dbReference type="GO" id="GO:0016788">
    <property type="term" value="F:hydrolase activity, acting on ester bonds"/>
    <property type="evidence" value="ECO:0007669"/>
    <property type="project" value="InterPro"/>
</dbReference>
<dbReference type="InterPro" id="IPR027417">
    <property type="entry name" value="P-loop_NTPase"/>
</dbReference>